<dbReference type="Pfam" id="PF02397">
    <property type="entry name" value="Bac_transf"/>
    <property type="match status" value="1"/>
</dbReference>
<feature type="transmembrane region" description="Helical" evidence="7">
    <location>
        <begin position="9"/>
        <end position="28"/>
    </location>
</feature>
<sequence length="463" mass="54056">MRKEKSKFILLLFSVVDILLLIASFLLAKHLVFEGKIPHFVYYSSLILGWCIFWVLICLKYDLYEIPRILFSYKVLAKNVYALITFTFLSAGAIFFLTDYKFSRLFFTYSMLFFSFFVLLWRLFAFAKVKSYRKTGHSPSRILLVGMNENIATLINKIYLNPKYGFQIVGLYTDAIVSQGLESYYKGKLSEITTFLENNSVDEFIISLPYQQSKLINDLFRFADNNMMRVSVIPEFSEYLSQSFSIYYIENIPIMKLRSEPLKSLTNRILKRIFDVVFSLLIVILLFSWLFPIIALIIKFTSKGPVFFVQERTGKDDKAFKCFKFRSMTVNSVSDQLQATKNDARVTSFGAFMRKTSIDELPQVFNVLLNNMSLVGPRPHMLKHTAEYRVLVDKFMVRHFAKPGVTGWAQINGFRGETKYIKDMENRAAADIWYIENWSFFLDVKIVCSTAWSMFFKKDENAF</sequence>
<evidence type="ECO:0000256" key="7">
    <source>
        <dbReference type="SAM" id="Phobius"/>
    </source>
</evidence>
<dbReference type="GO" id="GO:0016780">
    <property type="term" value="F:phosphotransferase activity, for other substituted phosphate groups"/>
    <property type="evidence" value="ECO:0007669"/>
    <property type="project" value="TreeGrafter"/>
</dbReference>
<evidence type="ECO:0000313" key="10">
    <source>
        <dbReference type="Proteomes" id="UP000239068"/>
    </source>
</evidence>
<name>A0A2S7WU19_9FLAO</name>
<dbReference type="Gene3D" id="3.40.50.720">
    <property type="entry name" value="NAD(P)-binding Rossmann-like Domain"/>
    <property type="match status" value="1"/>
</dbReference>
<evidence type="ECO:0000259" key="8">
    <source>
        <dbReference type="Pfam" id="PF02397"/>
    </source>
</evidence>
<keyword evidence="6 7" id="KW-0472">Membrane</keyword>
<evidence type="ECO:0000256" key="3">
    <source>
        <dbReference type="ARBA" id="ARBA00022679"/>
    </source>
</evidence>
<keyword evidence="10" id="KW-1185">Reference proteome</keyword>
<evidence type="ECO:0000256" key="2">
    <source>
        <dbReference type="ARBA" id="ARBA00006464"/>
    </source>
</evidence>
<dbReference type="NCBIfam" id="TIGR03023">
    <property type="entry name" value="WcaJ_sugtrans"/>
    <property type="match status" value="1"/>
</dbReference>
<dbReference type="PANTHER" id="PTHR30576:SF0">
    <property type="entry name" value="UNDECAPRENYL-PHOSPHATE N-ACETYLGALACTOSAMINYL 1-PHOSPHATE TRANSFERASE-RELATED"/>
    <property type="match status" value="1"/>
</dbReference>
<dbReference type="PANTHER" id="PTHR30576">
    <property type="entry name" value="COLANIC BIOSYNTHESIS UDP-GLUCOSE LIPID CARRIER TRANSFERASE"/>
    <property type="match status" value="1"/>
</dbReference>
<evidence type="ECO:0000256" key="5">
    <source>
        <dbReference type="ARBA" id="ARBA00022989"/>
    </source>
</evidence>
<dbReference type="AlphaFoldDB" id="A0A2S7WU19"/>
<feature type="transmembrane region" description="Helical" evidence="7">
    <location>
        <begin position="104"/>
        <end position="124"/>
    </location>
</feature>
<keyword evidence="4 7" id="KW-0812">Transmembrane</keyword>
<feature type="domain" description="Bacterial sugar transferase" evidence="8">
    <location>
        <begin position="271"/>
        <end position="455"/>
    </location>
</feature>
<comment type="similarity">
    <text evidence="2">Belongs to the bacterial sugar transferase family.</text>
</comment>
<evidence type="ECO:0000256" key="4">
    <source>
        <dbReference type="ARBA" id="ARBA00022692"/>
    </source>
</evidence>
<feature type="transmembrane region" description="Helical" evidence="7">
    <location>
        <begin position="80"/>
        <end position="98"/>
    </location>
</feature>
<comment type="subcellular location">
    <subcellularLocation>
        <location evidence="1">Membrane</location>
        <topology evidence="1">Multi-pass membrane protein</topology>
    </subcellularLocation>
</comment>
<evidence type="ECO:0000313" key="9">
    <source>
        <dbReference type="EMBL" id="PQJ81103.1"/>
    </source>
</evidence>
<comment type="caution">
    <text evidence="9">The sequence shown here is derived from an EMBL/GenBank/DDBJ whole genome shotgun (WGS) entry which is preliminary data.</text>
</comment>
<dbReference type="EMBL" id="MSCM01000001">
    <property type="protein sequence ID" value="PQJ81103.1"/>
    <property type="molecule type" value="Genomic_DNA"/>
</dbReference>
<accession>A0A2S7WU19</accession>
<reference evidence="9 10" key="1">
    <citation type="submission" date="2016-12" db="EMBL/GenBank/DDBJ databases">
        <title>Trade-off between light-utilization and light-protection in marine flavobacteria.</title>
        <authorList>
            <person name="Kumagai Y."/>
            <person name="Yoshizawa S."/>
            <person name="Kogure K."/>
            <person name="Iwasaki W."/>
        </authorList>
    </citation>
    <scope>NUCLEOTIDE SEQUENCE [LARGE SCALE GENOMIC DNA]</scope>
    <source>
        <strain evidence="9 10">ATCC 43844</strain>
    </source>
</reference>
<dbReference type="RefSeq" id="WP_105019683.1">
    <property type="nucleotide sequence ID" value="NZ_MSCM01000001.1"/>
</dbReference>
<evidence type="ECO:0000256" key="6">
    <source>
        <dbReference type="ARBA" id="ARBA00023136"/>
    </source>
</evidence>
<dbReference type="InterPro" id="IPR003362">
    <property type="entry name" value="Bact_transf"/>
</dbReference>
<protein>
    <submittedName>
        <fullName evidence="9">Undecaprenyl-phosphate glucose phosphotransferase</fullName>
    </submittedName>
</protein>
<keyword evidence="3 9" id="KW-0808">Transferase</keyword>
<dbReference type="Pfam" id="PF13727">
    <property type="entry name" value="CoA_binding_3"/>
    <property type="match status" value="1"/>
</dbReference>
<dbReference type="InterPro" id="IPR017475">
    <property type="entry name" value="EPS_sugar_tfrase"/>
</dbReference>
<organism evidence="9 10">
    <name type="scientific">Polaribacter glomeratus</name>
    <dbReference type="NCBI Taxonomy" id="102"/>
    <lineage>
        <taxon>Bacteria</taxon>
        <taxon>Pseudomonadati</taxon>
        <taxon>Bacteroidota</taxon>
        <taxon>Flavobacteriia</taxon>
        <taxon>Flavobacteriales</taxon>
        <taxon>Flavobacteriaceae</taxon>
    </lineage>
</organism>
<dbReference type="OrthoDB" id="9808602at2"/>
<keyword evidence="5 7" id="KW-1133">Transmembrane helix</keyword>
<proteinExistence type="inferred from homology"/>
<dbReference type="Proteomes" id="UP000239068">
    <property type="component" value="Unassembled WGS sequence"/>
</dbReference>
<feature type="transmembrane region" description="Helical" evidence="7">
    <location>
        <begin position="40"/>
        <end position="59"/>
    </location>
</feature>
<dbReference type="InterPro" id="IPR017473">
    <property type="entry name" value="Undecaprenyl-P_gluc_Ptfrase"/>
</dbReference>
<dbReference type="GO" id="GO:0016020">
    <property type="term" value="C:membrane"/>
    <property type="evidence" value="ECO:0007669"/>
    <property type="project" value="UniProtKB-SubCell"/>
</dbReference>
<gene>
    <name evidence="9" type="ORF">BTO16_00210</name>
</gene>
<dbReference type="NCBIfam" id="TIGR03025">
    <property type="entry name" value="EPS_sugtrans"/>
    <property type="match status" value="1"/>
</dbReference>
<feature type="transmembrane region" description="Helical" evidence="7">
    <location>
        <begin position="273"/>
        <end position="298"/>
    </location>
</feature>
<evidence type="ECO:0000256" key="1">
    <source>
        <dbReference type="ARBA" id="ARBA00004141"/>
    </source>
</evidence>